<evidence type="ECO:0000256" key="3">
    <source>
        <dbReference type="ARBA" id="ARBA00022692"/>
    </source>
</evidence>
<dbReference type="EnsemblPlants" id="MELO3C018750.2.1">
    <property type="protein sequence ID" value="MELO3C018750.2.1"/>
    <property type="gene ID" value="MELO3C018750.2"/>
</dbReference>
<keyword evidence="5" id="KW-0472">Membrane</keyword>
<comment type="similarity">
    <text evidence="2 6">Belongs to the peroxisomal membrane protein PXMP2/4 family.</text>
</comment>
<dbReference type="Pfam" id="PF04117">
    <property type="entry name" value="Mpv17_PMP22"/>
    <property type="match status" value="1"/>
</dbReference>
<dbReference type="PANTHER" id="PTHR11266">
    <property type="entry name" value="PEROXISOMAL MEMBRANE PROTEIN 2, PXMP2 MPV17"/>
    <property type="match status" value="1"/>
</dbReference>
<accession>A0A9I9DHL8</accession>
<organism evidence="8">
    <name type="scientific">Cucumis melo</name>
    <name type="common">Muskmelon</name>
    <dbReference type="NCBI Taxonomy" id="3656"/>
    <lineage>
        <taxon>Eukaryota</taxon>
        <taxon>Viridiplantae</taxon>
        <taxon>Streptophyta</taxon>
        <taxon>Embryophyta</taxon>
        <taxon>Tracheophyta</taxon>
        <taxon>Spermatophyta</taxon>
        <taxon>Magnoliopsida</taxon>
        <taxon>eudicotyledons</taxon>
        <taxon>Gunneridae</taxon>
        <taxon>Pentapetalae</taxon>
        <taxon>rosids</taxon>
        <taxon>fabids</taxon>
        <taxon>Cucurbitales</taxon>
        <taxon>Cucurbitaceae</taxon>
        <taxon>Benincaseae</taxon>
        <taxon>Cucumis</taxon>
    </lineage>
</organism>
<evidence type="ECO:0000256" key="6">
    <source>
        <dbReference type="RuleBase" id="RU363053"/>
    </source>
</evidence>
<dbReference type="Gramene" id="MELO3C018750.2.1">
    <property type="protein sequence ID" value="MELO3C018750.2.1"/>
    <property type="gene ID" value="MELO3C018750.2"/>
</dbReference>
<dbReference type="GO" id="GO:0005737">
    <property type="term" value="C:cytoplasm"/>
    <property type="evidence" value="ECO:0007669"/>
    <property type="project" value="TreeGrafter"/>
</dbReference>
<feature type="region of interest" description="Disordered" evidence="7">
    <location>
        <begin position="288"/>
        <end position="314"/>
    </location>
</feature>
<keyword evidence="3" id="KW-0812">Transmembrane</keyword>
<feature type="compositionally biased region" description="Polar residues" evidence="7">
    <location>
        <begin position="298"/>
        <end position="308"/>
    </location>
</feature>
<dbReference type="GO" id="GO:0016020">
    <property type="term" value="C:membrane"/>
    <property type="evidence" value="ECO:0007669"/>
    <property type="project" value="UniProtKB-SubCell"/>
</dbReference>
<dbReference type="InterPro" id="IPR007248">
    <property type="entry name" value="Mpv17_PMP22"/>
</dbReference>
<keyword evidence="4" id="KW-1133">Transmembrane helix</keyword>
<reference evidence="8" key="1">
    <citation type="submission" date="2023-03" db="UniProtKB">
        <authorList>
            <consortium name="EnsemblPlants"/>
        </authorList>
    </citation>
    <scope>IDENTIFICATION</scope>
</reference>
<proteinExistence type="inferred from homology"/>
<name>A0A9I9DHL8_CUCME</name>
<protein>
    <recommendedName>
        <fullName evidence="9">Protein SYM1</fullName>
    </recommendedName>
</protein>
<evidence type="ECO:0000256" key="4">
    <source>
        <dbReference type="ARBA" id="ARBA00022989"/>
    </source>
</evidence>
<evidence type="ECO:0000256" key="1">
    <source>
        <dbReference type="ARBA" id="ARBA00004141"/>
    </source>
</evidence>
<evidence type="ECO:0000313" key="8">
    <source>
        <dbReference type="EnsemblPlants" id="MELO3C018750.2.1"/>
    </source>
</evidence>
<sequence length="314" mass="35792">MAAINSFVAQRLLPYTKIEKPHLISVLHFTKSSIKFNPSDNLILSTVRRRRWGVRSISEDQELVRLEENRSEDEEHSLSLDGSEKIEAYSSSSSSFSEENGADEVLKGFSGRAVNATIVLGFGTLLVTKLLTIDHELWHGWTLYEVLRYAPEHNWIAYEEALKTNPVLAKMMISGIVYFLGDWIAQILFPFKDWWVVPVKVAFDQTVWSGVWNSIYYVVLGILRSESMNDIYGELKSTFWPMLTAGWKLWPFAHLITYGVIPVEQRLLWVDCVELIWVTILSTYSNEKSEGRIGEASTGENEASPSSQSDKDQT</sequence>
<evidence type="ECO:0000256" key="2">
    <source>
        <dbReference type="ARBA" id="ARBA00006824"/>
    </source>
</evidence>
<evidence type="ECO:0000256" key="7">
    <source>
        <dbReference type="SAM" id="MobiDB-lite"/>
    </source>
</evidence>
<comment type="subcellular location">
    <subcellularLocation>
        <location evidence="1">Membrane</location>
        <topology evidence="1">Multi-pass membrane protein</topology>
    </subcellularLocation>
</comment>
<dbReference type="PANTHER" id="PTHR11266:SF16">
    <property type="entry name" value="PROTEIN SYM1"/>
    <property type="match status" value="1"/>
</dbReference>
<evidence type="ECO:0008006" key="9">
    <source>
        <dbReference type="Google" id="ProtNLM"/>
    </source>
</evidence>
<dbReference type="AlphaFoldDB" id="A0A9I9DHL8"/>
<evidence type="ECO:0000256" key="5">
    <source>
        <dbReference type="ARBA" id="ARBA00023136"/>
    </source>
</evidence>